<evidence type="ECO:0000313" key="3">
    <source>
        <dbReference type="EMBL" id="NNV56032.1"/>
    </source>
</evidence>
<protein>
    <submittedName>
        <fullName evidence="3">DUF2147 domain-containing protein</fullName>
    </submittedName>
</protein>
<feature type="chain" id="PRO_5035294862" evidence="1">
    <location>
        <begin position="20"/>
        <end position="137"/>
    </location>
</feature>
<evidence type="ECO:0000256" key="1">
    <source>
        <dbReference type="SAM" id="SignalP"/>
    </source>
</evidence>
<name>A0A8J8FG35_9BACT</name>
<reference evidence="3" key="1">
    <citation type="submission" date="2019-10" db="EMBL/GenBank/DDBJ databases">
        <title>Draft genome sequence of Panacibacter sp. KCS-6.</title>
        <authorList>
            <person name="Yim K.J."/>
        </authorList>
    </citation>
    <scope>NUCLEOTIDE SEQUENCE</scope>
    <source>
        <strain evidence="3">KCS-6</strain>
    </source>
</reference>
<keyword evidence="4" id="KW-1185">Reference proteome</keyword>
<evidence type="ECO:0000313" key="4">
    <source>
        <dbReference type="Proteomes" id="UP000598971"/>
    </source>
</evidence>
<sequence>MRKYLTLWIAFLFALTVNAQKQNAASISGEWLTSAKDGKVLIYEKEGKYYGKLVWINTPAKDSNNPDATQRNNDLLGTVILKNLMFNGDDKWENGAVYDPKSGKTYWCTVRLKDAHTLELRGFVGISLLGRTELWTR</sequence>
<dbReference type="PANTHER" id="PTHR36919">
    <property type="entry name" value="BLR1215 PROTEIN"/>
    <property type="match status" value="1"/>
</dbReference>
<evidence type="ECO:0000259" key="2">
    <source>
        <dbReference type="Pfam" id="PF09917"/>
    </source>
</evidence>
<feature type="domain" description="DUF2147" evidence="2">
    <location>
        <begin position="29"/>
        <end position="137"/>
    </location>
</feature>
<comment type="caution">
    <text evidence="3">The sequence shown here is derived from an EMBL/GenBank/DDBJ whole genome shotgun (WGS) entry which is preliminary data.</text>
</comment>
<dbReference type="RefSeq" id="WP_171607972.1">
    <property type="nucleotide sequence ID" value="NZ_WHPF01000007.1"/>
</dbReference>
<organism evidence="3 4">
    <name type="scientific">Limnovirga soli</name>
    <dbReference type="NCBI Taxonomy" id="2656915"/>
    <lineage>
        <taxon>Bacteria</taxon>
        <taxon>Pseudomonadati</taxon>
        <taxon>Bacteroidota</taxon>
        <taxon>Chitinophagia</taxon>
        <taxon>Chitinophagales</taxon>
        <taxon>Chitinophagaceae</taxon>
        <taxon>Limnovirga</taxon>
    </lineage>
</organism>
<keyword evidence="1" id="KW-0732">Signal</keyword>
<dbReference type="Pfam" id="PF09917">
    <property type="entry name" value="DUF2147"/>
    <property type="match status" value="1"/>
</dbReference>
<dbReference type="Gene3D" id="2.40.128.520">
    <property type="match status" value="1"/>
</dbReference>
<dbReference type="EMBL" id="WHPF01000007">
    <property type="protein sequence ID" value="NNV56032.1"/>
    <property type="molecule type" value="Genomic_DNA"/>
</dbReference>
<dbReference type="Proteomes" id="UP000598971">
    <property type="component" value="Unassembled WGS sequence"/>
</dbReference>
<gene>
    <name evidence="3" type="ORF">GD597_11225</name>
</gene>
<proteinExistence type="predicted"/>
<dbReference type="AlphaFoldDB" id="A0A8J8FG35"/>
<accession>A0A8J8FG35</accession>
<feature type="signal peptide" evidence="1">
    <location>
        <begin position="1"/>
        <end position="19"/>
    </location>
</feature>
<dbReference type="PANTHER" id="PTHR36919:SF2">
    <property type="entry name" value="BLL6627 PROTEIN"/>
    <property type="match status" value="1"/>
</dbReference>
<dbReference type="InterPro" id="IPR019223">
    <property type="entry name" value="DUF2147"/>
</dbReference>